<dbReference type="EMBL" id="ODYU01007892">
    <property type="protein sequence ID" value="SOQ51067.1"/>
    <property type="molecule type" value="Genomic_DNA"/>
</dbReference>
<evidence type="ECO:0000256" key="1">
    <source>
        <dbReference type="ARBA" id="ARBA00004613"/>
    </source>
</evidence>
<organism evidence="8">
    <name type="scientific">Spodoptera frugiperda</name>
    <name type="common">Fall armyworm</name>
    <dbReference type="NCBI Taxonomy" id="7108"/>
    <lineage>
        <taxon>Eukaryota</taxon>
        <taxon>Metazoa</taxon>
        <taxon>Ecdysozoa</taxon>
        <taxon>Arthropoda</taxon>
        <taxon>Hexapoda</taxon>
        <taxon>Insecta</taxon>
        <taxon>Pterygota</taxon>
        <taxon>Neoptera</taxon>
        <taxon>Endopterygota</taxon>
        <taxon>Lepidoptera</taxon>
        <taxon>Glossata</taxon>
        <taxon>Ditrysia</taxon>
        <taxon>Noctuoidea</taxon>
        <taxon>Noctuidae</taxon>
        <taxon>Amphipyrinae</taxon>
        <taxon>Spodoptera</taxon>
    </lineage>
</organism>
<dbReference type="AlphaFoldDB" id="A0A2H1WDG4"/>
<evidence type="ECO:0000256" key="5">
    <source>
        <dbReference type="ARBA" id="ARBA00022588"/>
    </source>
</evidence>
<sequence length="63" mass="6757">MNSKIIIFLCICFLAVSTVSAWDLFKELEGVGQRVRDAVISAGPAVDVLTKAKKLADGSSEED</sequence>
<comment type="subcellular location">
    <subcellularLocation>
        <location evidence="1">Secreted</location>
    </subcellularLocation>
</comment>
<keyword evidence="4" id="KW-0929">Antimicrobial</keyword>
<accession>A0A2H1WDG4</accession>
<dbReference type="GO" id="GO:0019731">
    <property type="term" value="P:antibacterial humoral response"/>
    <property type="evidence" value="ECO:0007669"/>
    <property type="project" value="InterPro"/>
</dbReference>
<proteinExistence type="inferred from homology"/>
<dbReference type="Pfam" id="PF00272">
    <property type="entry name" value="Cecropin"/>
    <property type="match status" value="1"/>
</dbReference>
<evidence type="ECO:0000313" key="8">
    <source>
        <dbReference type="EMBL" id="SOQ51067.1"/>
    </source>
</evidence>
<keyword evidence="7" id="KW-0732">Signal</keyword>
<keyword evidence="3" id="KW-0964">Secreted</keyword>
<gene>
    <name evidence="8" type="ORF">SFRICE_007232</name>
</gene>
<evidence type="ECO:0000256" key="6">
    <source>
        <dbReference type="ARBA" id="ARBA00022859"/>
    </source>
</evidence>
<evidence type="ECO:0000256" key="7">
    <source>
        <dbReference type="SAM" id="SignalP"/>
    </source>
</evidence>
<dbReference type="GO" id="GO:0050830">
    <property type="term" value="P:defense response to Gram-positive bacterium"/>
    <property type="evidence" value="ECO:0007669"/>
    <property type="project" value="UniProtKB-ARBA"/>
</dbReference>
<evidence type="ECO:0000256" key="3">
    <source>
        <dbReference type="ARBA" id="ARBA00022525"/>
    </source>
</evidence>
<name>A0A2H1WDG4_SPOFR</name>
<keyword evidence="5" id="KW-0399">Innate immunity</keyword>
<feature type="signal peptide" evidence="7">
    <location>
        <begin position="1"/>
        <end position="21"/>
    </location>
</feature>
<evidence type="ECO:0000256" key="2">
    <source>
        <dbReference type="ARBA" id="ARBA00010680"/>
    </source>
</evidence>
<evidence type="ECO:0000256" key="4">
    <source>
        <dbReference type="ARBA" id="ARBA00022529"/>
    </source>
</evidence>
<feature type="chain" id="PRO_5013628380" evidence="7">
    <location>
        <begin position="22"/>
        <end position="63"/>
    </location>
</feature>
<comment type="similarity">
    <text evidence="2">Belongs to the cecropin family.</text>
</comment>
<dbReference type="GO" id="GO:0005576">
    <property type="term" value="C:extracellular region"/>
    <property type="evidence" value="ECO:0007669"/>
    <property type="project" value="UniProtKB-SubCell"/>
</dbReference>
<protein>
    <submittedName>
        <fullName evidence="8">SFRICE_007232</fullName>
    </submittedName>
</protein>
<keyword evidence="6" id="KW-0391">Immunity</keyword>
<reference evidence="8" key="1">
    <citation type="submission" date="2016-07" db="EMBL/GenBank/DDBJ databases">
        <authorList>
            <person name="Bretaudeau A."/>
        </authorList>
    </citation>
    <scope>NUCLEOTIDE SEQUENCE</scope>
    <source>
        <strain evidence="8">Rice</strain>
        <tissue evidence="8">Whole body</tissue>
    </source>
</reference>
<dbReference type="GO" id="GO:0045087">
    <property type="term" value="P:innate immune response"/>
    <property type="evidence" value="ECO:0007669"/>
    <property type="project" value="UniProtKB-KW"/>
</dbReference>
<dbReference type="InterPro" id="IPR000875">
    <property type="entry name" value="CecC-like"/>
</dbReference>